<reference evidence="6 7" key="1">
    <citation type="submission" date="2022-09" db="EMBL/GenBank/DDBJ databases">
        <title>Genome sequencing of Flavivirga sp. MEBiC05379.</title>
        <authorList>
            <person name="Oh H.-M."/>
            <person name="Kwon K.K."/>
            <person name="Park M.J."/>
            <person name="Yang S.-H."/>
        </authorList>
    </citation>
    <scope>NUCLEOTIDE SEQUENCE [LARGE SCALE GENOMIC DNA]</scope>
    <source>
        <strain evidence="6 7">MEBiC05379</strain>
    </source>
</reference>
<evidence type="ECO:0000256" key="1">
    <source>
        <dbReference type="ARBA" id="ARBA00008779"/>
    </source>
</evidence>
<dbReference type="InterPro" id="IPR000917">
    <property type="entry name" value="Sulfatase_N"/>
</dbReference>
<dbReference type="InterPro" id="IPR017850">
    <property type="entry name" value="Alkaline_phosphatase_core_sf"/>
</dbReference>
<comment type="similarity">
    <text evidence="1">Belongs to the sulfatase family.</text>
</comment>
<evidence type="ECO:0000256" key="2">
    <source>
        <dbReference type="ARBA" id="ARBA00022723"/>
    </source>
</evidence>
<evidence type="ECO:0000256" key="3">
    <source>
        <dbReference type="ARBA" id="ARBA00022801"/>
    </source>
</evidence>
<evidence type="ECO:0000259" key="5">
    <source>
        <dbReference type="Pfam" id="PF00884"/>
    </source>
</evidence>
<sequence length="527" mass="59605">MHLKHRLLLIFSFTFFFFNNCEKKEKIEKDKPNIIVIMADDIGYSDLGCYGGEIATPNLDLLAKNGIRFNKIYNSSRCCPTRASLLTGLYPHNAGIGGMTVAAGKEGPEGPYQGYLSRKSVTIAEALSASGYNSYLSGKWHVGEGIENWPLKRGFKRYFGLISGASSYFEVIKNQERKRQMVLDSLPWEPPAKGFYMTDAITDYAIEWMHDADKTKETPFFLYVAYTAPHWPLHALPEDIAKYKGTYNIGWDSLRLRRFKKLKDLHLIDAHAQLSKRPNSIPAWEDVDNKEDWVRRMEVYAAMVDRMDQGVGKIIETLKSQGQLENTLILFLSDNGGSDENIESRGLNDPEISIGDQGSYAAYCAPWANLSNTPFRFFKKSTYEGGIASPFIAHWPNEIKNKGSIINQLGSVTDLLPTFLDIANTTYPLKYNGHNIKPTNGISLLPALKSNISTNREALFWEHEGSKAVRQGKWKGVTNSASEWELYDMYNDPSEINNLAEVYQDTLDVLVEKYNHWANEIGINPQN</sequence>
<organism evidence="6 7">
    <name type="scientific">Flavivirga spongiicola</name>
    <dbReference type="NCBI Taxonomy" id="421621"/>
    <lineage>
        <taxon>Bacteria</taxon>
        <taxon>Pseudomonadati</taxon>
        <taxon>Bacteroidota</taxon>
        <taxon>Flavobacteriia</taxon>
        <taxon>Flavobacteriales</taxon>
        <taxon>Flavobacteriaceae</taxon>
        <taxon>Flavivirga</taxon>
    </lineage>
</organism>
<comment type="caution">
    <text evidence="6">The sequence shown here is derived from an EMBL/GenBank/DDBJ whole genome shotgun (WGS) entry which is preliminary data.</text>
</comment>
<dbReference type="InterPro" id="IPR024607">
    <property type="entry name" value="Sulfatase_CS"/>
</dbReference>
<proteinExistence type="inferred from homology"/>
<evidence type="ECO:0000313" key="7">
    <source>
        <dbReference type="Proteomes" id="UP001337305"/>
    </source>
</evidence>
<dbReference type="Pfam" id="PF00884">
    <property type="entry name" value="Sulfatase"/>
    <property type="match status" value="1"/>
</dbReference>
<dbReference type="CDD" id="cd16025">
    <property type="entry name" value="PAS_like"/>
    <property type="match status" value="1"/>
</dbReference>
<dbReference type="PROSITE" id="PS00149">
    <property type="entry name" value="SULFATASE_2"/>
    <property type="match status" value="1"/>
</dbReference>
<evidence type="ECO:0000313" key="6">
    <source>
        <dbReference type="EMBL" id="MEF3835144.1"/>
    </source>
</evidence>
<dbReference type="Gene3D" id="3.30.1120.10">
    <property type="match status" value="1"/>
</dbReference>
<gene>
    <name evidence="6" type="ORF">N1F79_18620</name>
</gene>
<evidence type="ECO:0000256" key="4">
    <source>
        <dbReference type="ARBA" id="ARBA00022837"/>
    </source>
</evidence>
<dbReference type="RefSeq" id="WP_303307437.1">
    <property type="nucleotide sequence ID" value="NZ_JAODOP010000004.1"/>
</dbReference>
<keyword evidence="4" id="KW-0106">Calcium</keyword>
<dbReference type="Proteomes" id="UP001337305">
    <property type="component" value="Unassembled WGS sequence"/>
</dbReference>
<accession>A0ABU7XWP2</accession>
<dbReference type="Gene3D" id="3.40.720.10">
    <property type="entry name" value="Alkaline Phosphatase, subunit A"/>
    <property type="match status" value="1"/>
</dbReference>
<dbReference type="EMBL" id="JAODOP010000004">
    <property type="protein sequence ID" value="MEF3835144.1"/>
    <property type="molecule type" value="Genomic_DNA"/>
</dbReference>
<keyword evidence="7" id="KW-1185">Reference proteome</keyword>
<dbReference type="PANTHER" id="PTHR42693">
    <property type="entry name" value="ARYLSULFATASE FAMILY MEMBER"/>
    <property type="match status" value="1"/>
</dbReference>
<keyword evidence="3" id="KW-0378">Hydrolase</keyword>
<dbReference type="SUPFAM" id="SSF53649">
    <property type="entry name" value="Alkaline phosphatase-like"/>
    <property type="match status" value="1"/>
</dbReference>
<protein>
    <submittedName>
        <fullName evidence="6">Arylsulfatase</fullName>
    </submittedName>
</protein>
<dbReference type="PANTHER" id="PTHR42693:SF53">
    <property type="entry name" value="ENDO-4-O-SULFATASE"/>
    <property type="match status" value="1"/>
</dbReference>
<keyword evidence="2" id="KW-0479">Metal-binding</keyword>
<dbReference type="InterPro" id="IPR050738">
    <property type="entry name" value="Sulfatase"/>
</dbReference>
<feature type="domain" description="Sulfatase N-terminal" evidence="5">
    <location>
        <begin position="32"/>
        <end position="424"/>
    </location>
</feature>
<name>A0ABU7XWP2_9FLAO</name>